<dbReference type="AlphaFoldDB" id="A0A2R5EZ23"/>
<feature type="transmembrane region" description="Helical" evidence="1">
    <location>
        <begin position="88"/>
        <end position="107"/>
    </location>
</feature>
<proteinExistence type="predicted"/>
<evidence type="ECO:0000259" key="2">
    <source>
        <dbReference type="SMART" id="SM00014"/>
    </source>
</evidence>
<gene>
    <name evidence="3" type="ORF">PAT3040_06811</name>
</gene>
<feature type="transmembrane region" description="Helical" evidence="1">
    <location>
        <begin position="7"/>
        <end position="26"/>
    </location>
</feature>
<feature type="transmembrane region" description="Helical" evidence="1">
    <location>
        <begin position="127"/>
        <end position="145"/>
    </location>
</feature>
<dbReference type="InterPro" id="IPR036938">
    <property type="entry name" value="PAP2/HPO_sf"/>
</dbReference>
<dbReference type="InterPro" id="IPR000326">
    <property type="entry name" value="PAP2/HPO"/>
</dbReference>
<feature type="transmembrane region" description="Helical" evidence="1">
    <location>
        <begin position="60"/>
        <end position="81"/>
    </location>
</feature>
<evidence type="ECO:0000313" key="3">
    <source>
        <dbReference type="EMBL" id="GBG11952.1"/>
    </source>
</evidence>
<accession>A0A2R5EZ23</accession>
<dbReference type="Proteomes" id="UP000245202">
    <property type="component" value="Unassembled WGS sequence"/>
</dbReference>
<dbReference type="SMART" id="SM00014">
    <property type="entry name" value="acidPPc"/>
    <property type="match status" value="1"/>
</dbReference>
<sequence>MVANKTIWFILLLTGAAGLAILWSTLPQQGGYAIDVDFHTYMARWASDGWTTFMKALDKVGSTAGLVALTLLIAAIMGWRLGLRQSGYLIGAMAAGYALNTAIKAGVDRMRPVQAWGIEVDGSSFPSGNAMLGLILFGLTGLFILSKRSVIGWQRGMIAALCGVIILLLGLSRLYFHVHYLSDIAAGYAGGLIIVAAVMLLFRQGGHIPERKGRRRLS</sequence>
<keyword evidence="1" id="KW-0472">Membrane</keyword>
<dbReference type="CDD" id="cd03392">
    <property type="entry name" value="PAP2_like_2"/>
    <property type="match status" value="1"/>
</dbReference>
<dbReference type="RefSeq" id="WP_108996126.1">
    <property type="nucleotide sequence ID" value="NZ_BDQX01000458.1"/>
</dbReference>
<dbReference type="EMBL" id="BDQX01000458">
    <property type="protein sequence ID" value="GBG11952.1"/>
    <property type="molecule type" value="Genomic_DNA"/>
</dbReference>
<comment type="caution">
    <text evidence="3">The sequence shown here is derived from an EMBL/GenBank/DDBJ whole genome shotgun (WGS) entry which is preliminary data.</text>
</comment>
<dbReference type="PANTHER" id="PTHR14969:SF13">
    <property type="entry name" value="AT30094P"/>
    <property type="match status" value="1"/>
</dbReference>
<keyword evidence="4" id="KW-1185">Reference proteome</keyword>
<feature type="transmembrane region" description="Helical" evidence="1">
    <location>
        <begin position="184"/>
        <end position="202"/>
    </location>
</feature>
<dbReference type="SUPFAM" id="SSF48317">
    <property type="entry name" value="Acid phosphatase/Vanadium-dependent haloperoxidase"/>
    <property type="match status" value="1"/>
</dbReference>
<evidence type="ECO:0000313" key="4">
    <source>
        <dbReference type="Proteomes" id="UP000245202"/>
    </source>
</evidence>
<protein>
    <submittedName>
        <fullName evidence="3">Putative phosphatase PAP2 family protein</fullName>
    </submittedName>
</protein>
<dbReference type="Pfam" id="PF01569">
    <property type="entry name" value="PAP2"/>
    <property type="match status" value="1"/>
</dbReference>
<dbReference type="Gene3D" id="1.20.144.10">
    <property type="entry name" value="Phosphatidic acid phosphatase type 2/haloperoxidase"/>
    <property type="match status" value="2"/>
</dbReference>
<reference evidence="3 4" key="1">
    <citation type="submission" date="2017-08" db="EMBL/GenBank/DDBJ databases">
        <title>Substantial Increase in Enzyme Production by Combined Drug-Resistance Mutations in Paenibacillus agaridevorans.</title>
        <authorList>
            <person name="Tanaka Y."/>
            <person name="Funane K."/>
            <person name="Hosaka T."/>
            <person name="Shiwa Y."/>
            <person name="Fujita N."/>
            <person name="Miyazaki T."/>
            <person name="Yoshikawa H."/>
            <person name="Murakami K."/>
            <person name="Kasahara K."/>
            <person name="Inaoka T."/>
            <person name="Hiraga Y."/>
            <person name="Ochi K."/>
        </authorList>
    </citation>
    <scope>NUCLEOTIDE SEQUENCE [LARGE SCALE GENOMIC DNA]</scope>
    <source>
        <strain evidence="3 4">T-3040</strain>
    </source>
</reference>
<organism evidence="3 4">
    <name type="scientific">Paenibacillus agaridevorans</name>
    <dbReference type="NCBI Taxonomy" id="171404"/>
    <lineage>
        <taxon>Bacteria</taxon>
        <taxon>Bacillati</taxon>
        <taxon>Bacillota</taxon>
        <taxon>Bacilli</taxon>
        <taxon>Bacillales</taxon>
        <taxon>Paenibacillaceae</taxon>
        <taxon>Paenibacillus</taxon>
    </lineage>
</organism>
<evidence type="ECO:0000256" key="1">
    <source>
        <dbReference type="SAM" id="Phobius"/>
    </source>
</evidence>
<keyword evidence="1" id="KW-1133">Transmembrane helix</keyword>
<feature type="transmembrane region" description="Helical" evidence="1">
    <location>
        <begin position="157"/>
        <end position="178"/>
    </location>
</feature>
<keyword evidence="1" id="KW-0812">Transmembrane</keyword>
<feature type="domain" description="Phosphatidic acid phosphatase type 2/haloperoxidase" evidence="2">
    <location>
        <begin position="85"/>
        <end position="199"/>
    </location>
</feature>
<dbReference type="PANTHER" id="PTHR14969">
    <property type="entry name" value="SPHINGOSINE-1-PHOSPHATE PHOSPHOHYDROLASE"/>
    <property type="match status" value="1"/>
</dbReference>
<name>A0A2R5EZ23_9BACL</name>